<evidence type="ECO:0000256" key="2">
    <source>
        <dbReference type="ARBA" id="ARBA00007613"/>
    </source>
</evidence>
<keyword evidence="9" id="KW-1185">Reference proteome</keyword>
<protein>
    <submittedName>
        <fullName evidence="8">TolC family protein</fullName>
    </submittedName>
</protein>
<name>A0A3B7MLI1_9BACT</name>
<dbReference type="Gene3D" id="1.20.1600.10">
    <property type="entry name" value="Outer membrane efflux proteins (OEP)"/>
    <property type="match status" value="1"/>
</dbReference>
<evidence type="ECO:0000256" key="7">
    <source>
        <dbReference type="ARBA" id="ARBA00023237"/>
    </source>
</evidence>
<dbReference type="GO" id="GO:0015288">
    <property type="term" value="F:porin activity"/>
    <property type="evidence" value="ECO:0007669"/>
    <property type="project" value="TreeGrafter"/>
</dbReference>
<accession>A0A3B7MLI1</accession>
<keyword evidence="3" id="KW-0813">Transport</keyword>
<dbReference type="GO" id="GO:1990281">
    <property type="term" value="C:efflux pump complex"/>
    <property type="evidence" value="ECO:0007669"/>
    <property type="project" value="TreeGrafter"/>
</dbReference>
<keyword evidence="7" id="KW-0998">Cell outer membrane</keyword>
<dbReference type="OrthoDB" id="654853at2"/>
<evidence type="ECO:0000313" key="9">
    <source>
        <dbReference type="Proteomes" id="UP000263900"/>
    </source>
</evidence>
<sequence>MLTVLLSGVRTSLANIFFTFLVLMAGPGIVTAQPIKLSLQETMEKVQHNLPQLEAWRQQVEAAKENGSLAKNSLVPDLTAGYQVNLATFNNITGMSYPGFLLPISGPPSVGNDMNFIPGTALGALIKWNPFTFGQRNAAIEKAAAQYKQASASYNEQLFQFQYAAINLYLESLYLKTVSRLSAAMMERYQVNLEQSLVLAKTGLKPGIDTAQFQSAIIQAEIEYLQTEKAYLQKLTELSRLTGINEGASNIVLTDSAFKPVLIAADSFSLRNHPVYQSIEAQKNTTAAGLREIQRSWVPQLDIWGNLYARGSGVDAQGAVHKADGWGLSRTNAGIGLQLSFPVLQFSKVNIRKKQYGFLLKAEEARLAQARLDIAKQIENATLQYRQDLQIAARTPVQLKIARAVYEGLQLSYEAGLIDYTRIYQSQYELTRAALNDATAQLQLWRSLLSVAVAKGNLSIFLDQLN</sequence>
<proteinExistence type="inferred from homology"/>
<dbReference type="RefSeq" id="WP_119050040.1">
    <property type="nucleotide sequence ID" value="NZ_CP032157.1"/>
</dbReference>
<dbReference type="AlphaFoldDB" id="A0A3B7MLI1"/>
<evidence type="ECO:0000256" key="1">
    <source>
        <dbReference type="ARBA" id="ARBA00004442"/>
    </source>
</evidence>
<dbReference type="PANTHER" id="PTHR30026:SF20">
    <property type="entry name" value="OUTER MEMBRANE PROTEIN TOLC"/>
    <property type="match status" value="1"/>
</dbReference>
<gene>
    <name evidence="8" type="ORF">D3H65_09280</name>
</gene>
<dbReference type="KEGG" id="pseg:D3H65_09280"/>
<evidence type="ECO:0000256" key="4">
    <source>
        <dbReference type="ARBA" id="ARBA00022452"/>
    </source>
</evidence>
<organism evidence="8 9">
    <name type="scientific">Paraflavitalea soli</name>
    <dbReference type="NCBI Taxonomy" id="2315862"/>
    <lineage>
        <taxon>Bacteria</taxon>
        <taxon>Pseudomonadati</taxon>
        <taxon>Bacteroidota</taxon>
        <taxon>Chitinophagia</taxon>
        <taxon>Chitinophagales</taxon>
        <taxon>Chitinophagaceae</taxon>
        <taxon>Paraflavitalea</taxon>
    </lineage>
</organism>
<keyword evidence="5" id="KW-0812">Transmembrane</keyword>
<dbReference type="PANTHER" id="PTHR30026">
    <property type="entry name" value="OUTER MEMBRANE PROTEIN TOLC"/>
    <property type="match status" value="1"/>
</dbReference>
<evidence type="ECO:0000256" key="6">
    <source>
        <dbReference type="ARBA" id="ARBA00023136"/>
    </source>
</evidence>
<comment type="subcellular location">
    <subcellularLocation>
        <location evidence="1">Cell outer membrane</location>
    </subcellularLocation>
</comment>
<reference evidence="8 9" key="1">
    <citation type="submission" date="2018-09" db="EMBL/GenBank/DDBJ databases">
        <title>Genome sequencing of strain 6GH32-13.</title>
        <authorList>
            <person name="Weon H.-Y."/>
            <person name="Heo J."/>
            <person name="Kwon S.-W."/>
        </authorList>
    </citation>
    <scope>NUCLEOTIDE SEQUENCE [LARGE SCALE GENOMIC DNA]</scope>
    <source>
        <strain evidence="8 9">5GH32-13</strain>
    </source>
</reference>
<dbReference type="InterPro" id="IPR003423">
    <property type="entry name" value="OMP_efflux"/>
</dbReference>
<dbReference type="SUPFAM" id="SSF56954">
    <property type="entry name" value="Outer membrane efflux proteins (OEP)"/>
    <property type="match status" value="1"/>
</dbReference>
<dbReference type="GO" id="GO:0015562">
    <property type="term" value="F:efflux transmembrane transporter activity"/>
    <property type="evidence" value="ECO:0007669"/>
    <property type="project" value="InterPro"/>
</dbReference>
<dbReference type="Proteomes" id="UP000263900">
    <property type="component" value="Chromosome"/>
</dbReference>
<comment type="similarity">
    <text evidence="2">Belongs to the outer membrane factor (OMF) (TC 1.B.17) family.</text>
</comment>
<dbReference type="GO" id="GO:0009279">
    <property type="term" value="C:cell outer membrane"/>
    <property type="evidence" value="ECO:0007669"/>
    <property type="project" value="UniProtKB-SubCell"/>
</dbReference>
<evidence type="ECO:0000256" key="3">
    <source>
        <dbReference type="ARBA" id="ARBA00022448"/>
    </source>
</evidence>
<dbReference type="Pfam" id="PF02321">
    <property type="entry name" value="OEP"/>
    <property type="match status" value="2"/>
</dbReference>
<dbReference type="EMBL" id="CP032157">
    <property type="protein sequence ID" value="AXY74153.1"/>
    <property type="molecule type" value="Genomic_DNA"/>
</dbReference>
<evidence type="ECO:0000313" key="8">
    <source>
        <dbReference type="EMBL" id="AXY74153.1"/>
    </source>
</evidence>
<keyword evidence="4" id="KW-1134">Transmembrane beta strand</keyword>
<evidence type="ECO:0000256" key="5">
    <source>
        <dbReference type="ARBA" id="ARBA00022692"/>
    </source>
</evidence>
<keyword evidence="6" id="KW-0472">Membrane</keyword>
<dbReference type="InterPro" id="IPR051906">
    <property type="entry name" value="TolC-like"/>
</dbReference>